<reference evidence="1 2" key="1">
    <citation type="submission" date="2019-05" db="EMBL/GenBank/DDBJ databases">
        <title>Complete genome sequencing of Anaerostipes rhamnosivorans.</title>
        <authorList>
            <person name="Bui T.P.N."/>
            <person name="de Vos W.M."/>
        </authorList>
    </citation>
    <scope>NUCLEOTIDE SEQUENCE [LARGE SCALE GENOMIC DNA]</scope>
    <source>
        <strain evidence="1 2">1y2</strain>
    </source>
</reference>
<keyword evidence="2" id="KW-1185">Reference proteome</keyword>
<evidence type="ECO:0000313" key="1">
    <source>
        <dbReference type="EMBL" id="QCP36155.1"/>
    </source>
</evidence>
<protein>
    <submittedName>
        <fullName evidence="1">Uncharacterized protein</fullName>
    </submittedName>
</protein>
<dbReference type="Proteomes" id="UP000298653">
    <property type="component" value="Chromosome"/>
</dbReference>
<dbReference type="RefSeq" id="WP_137329426.1">
    <property type="nucleotide sequence ID" value="NZ_CP040058.1"/>
</dbReference>
<organism evidence="1 2">
    <name type="scientific">Anaerostipes rhamnosivorans</name>
    <dbReference type="NCBI Taxonomy" id="1229621"/>
    <lineage>
        <taxon>Bacteria</taxon>
        <taxon>Bacillati</taxon>
        <taxon>Bacillota</taxon>
        <taxon>Clostridia</taxon>
        <taxon>Lachnospirales</taxon>
        <taxon>Lachnospiraceae</taxon>
        <taxon>Anaerostipes</taxon>
    </lineage>
</organism>
<dbReference type="AlphaFoldDB" id="A0A4P8IH45"/>
<sequence>MEIVSNGECRAEFTEEEQEILKKSEQILDEARIKVFEEGSGTEVEDELQYFLEDTSNSLRRIIEGRY</sequence>
<dbReference type="KEGG" id="arf:AR1Y2_2701"/>
<gene>
    <name evidence="1" type="ORF">AR1Y2_2701</name>
</gene>
<accession>A0A4P8IH45</accession>
<proteinExistence type="predicted"/>
<name>A0A4P8IH45_9FIRM</name>
<evidence type="ECO:0000313" key="2">
    <source>
        <dbReference type="Proteomes" id="UP000298653"/>
    </source>
</evidence>
<dbReference type="EMBL" id="CP040058">
    <property type="protein sequence ID" value="QCP36155.1"/>
    <property type="molecule type" value="Genomic_DNA"/>
</dbReference>